<dbReference type="PANTHER" id="PTHR40633:SF1">
    <property type="entry name" value="GPI ANCHORED SERINE-THREONINE RICH PROTEIN (AFU_ORTHOLOGUE AFUA_1G03630)"/>
    <property type="match status" value="1"/>
</dbReference>
<keyword evidence="5" id="KW-1185">Reference proteome</keyword>
<organism evidence="4 5">
    <name type="scientific">Colletotrichum sojae</name>
    <dbReference type="NCBI Taxonomy" id="2175907"/>
    <lineage>
        <taxon>Eukaryota</taxon>
        <taxon>Fungi</taxon>
        <taxon>Dikarya</taxon>
        <taxon>Ascomycota</taxon>
        <taxon>Pezizomycotina</taxon>
        <taxon>Sordariomycetes</taxon>
        <taxon>Hypocreomycetidae</taxon>
        <taxon>Glomerellales</taxon>
        <taxon>Glomerellaceae</taxon>
        <taxon>Colletotrichum</taxon>
        <taxon>Colletotrichum orchidearum species complex</taxon>
    </lineage>
</organism>
<feature type="domain" description="Yeast cell wall synthesis Kre9/Knh1-like N-terminal" evidence="3">
    <location>
        <begin position="29"/>
        <end position="123"/>
    </location>
</feature>
<name>A0A8H6IVC1_9PEZI</name>
<sequence length="242" mass="24007">MRFTVSAAALLAFVANALAQNPDFDPVTKPLSNEKVNAGSTYTIEWTAPEKFKDVTISISLIGGATQGTQIPLLDIASGIPNSAGKYSWTIPSTLGKDAIYGLKLASEANPDVDWQWSNPFHIVAAEGASSGTTTVTSSVGTATVTLSSASATAAATKTAATSEVVVVNSTTALSTTVAPTAVSVSSAPATVITSVTKPASNGTATKTASTTIATVTNAAGGAQATAGVFAVLGGLAVAALL</sequence>
<feature type="signal peptide" evidence="2">
    <location>
        <begin position="1"/>
        <end position="19"/>
    </location>
</feature>
<keyword evidence="1 2" id="KW-0732">Signal</keyword>
<evidence type="ECO:0000256" key="2">
    <source>
        <dbReference type="SAM" id="SignalP"/>
    </source>
</evidence>
<evidence type="ECO:0000313" key="5">
    <source>
        <dbReference type="Proteomes" id="UP000652219"/>
    </source>
</evidence>
<feature type="chain" id="PRO_5034593117" description="Yeast cell wall synthesis Kre9/Knh1-like N-terminal domain-containing protein" evidence="2">
    <location>
        <begin position="20"/>
        <end position="242"/>
    </location>
</feature>
<dbReference type="EMBL" id="WIGN01000330">
    <property type="protein sequence ID" value="KAF6798837.1"/>
    <property type="molecule type" value="Genomic_DNA"/>
</dbReference>
<dbReference type="InterPro" id="IPR052982">
    <property type="entry name" value="SRP1/TIP1-like"/>
</dbReference>
<gene>
    <name evidence="4" type="ORF">CSOJ01_12600</name>
</gene>
<evidence type="ECO:0000256" key="1">
    <source>
        <dbReference type="ARBA" id="ARBA00022729"/>
    </source>
</evidence>
<dbReference type="AlphaFoldDB" id="A0A8H6IVC1"/>
<dbReference type="Proteomes" id="UP000652219">
    <property type="component" value="Unassembled WGS sequence"/>
</dbReference>
<evidence type="ECO:0000259" key="3">
    <source>
        <dbReference type="Pfam" id="PF10342"/>
    </source>
</evidence>
<dbReference type="Pfam" id="PF10342">
    <property type="entry name" value="Kre9_KNH"/>
    <property type="match status" value="1"/>
</dbReference>
<reference evidence="4 5" key="1">
    <citation type="journal article" date="2020" name="Phytopathology">
        <title>Genome Sequence Resources of Colletotrichum truncatum, C. plurivorum, C. musicola, and C. sojae: Four Species Pathogenic to Soybean (Glycine max).</title>
        <authorList>
            <person name="Rogerio F."/>
            <person name="Boufleur T.R."/>
            <person name="Ciampi-Guillardi M."/>
            <person name="Sukno S.A."/>
            <person name="Thon M.R."/>
            <person name="Massola Junior N.S."/>
            <person name="Baroncelli R."/>
        </authorList>
    </citation>
    <scope>NUCLEOTIDE SEQUENCE [LARGE SCALE GENOMIC DNA]</scope>
    <source>
        <strain evidence="4 5">LFN0009</strain>
    </source>
</reference>
<comment type="caution">
    <text evidence="4">The sequence shown here is derived from an EMBL/GenBank/DDBJ whole genome shotgun (WGS) entry which is preliminary data.</text>
</comment>
<dbReference type="PANTHER" id="PTHR40633">
    <property type="entry name" value="MATRIX PROTEIN, PUTATIVE (AFU_ORTHOLOGUE AFUA_8G05410)-RELATED"/>
    <property type="match status" value="1"/>
</dbReference>
<proteinExistence type="predicted"/>
<protein>
    <recommendedName>
        <fullName evidence="3">Yeast cell wall synthesis Kre9/Knh1-like N-terminal domain-containing protein</fullName>
    </recommendedName>
</protein>
<accession>A0A8H6IVC1</accession>
<evidence type="ECO:0000313" key="4">
    <source>
        <dbReference type="EMBL" id="KAF6798837.1"/>
    </source>
</evidence>
<dbReference type="InterPro" id="IPR018466">
    <property type="entry name" value="Kre9/Knh1-like_N"/>
</dbReference>